<dbReference type="Gene3D" id="3.40.630.30">
    <property type="match status" value="1"/>
</dbReference>
<reference evidence="2 3" key="1">
    <citation type="journal article" date="2014" name="Genome Biol. Evol.">
        <title>The secreted proteins of Achlya hypogyna and Thraustotheca clavata identify the ancestral oomycete secretome and reveal gene acquisitions by horizontal gene transfer.</title>
        <authorList>
            <person name="Misner I."/>
            <person name="Blouin N."/>
            <person name="Leonard G."/>
            <person name="Richards T.A."/>
            <person name="Lane C.E."/>
        </authorList>
    </citation>
    <scope>NUCLEOTIDE SEQUENCE [LARGE SCALE GENOMIC DNA]</scope>
    <source>
        <strain evidence="2 3">ATCC 48635</strain>
    </source>
</reference>
<feature type="domain" description="N-acetyltransferase" evidence="1">
    <location>
        <begin position="148"/>
        <end position="289"/>
    </location>
</feature>
<organism evidence="2 3">
    <name type="scientific">Achlya hypogyna</name>
    <name type="common">Oomycete</name>
    <name type="synonym">Protoachlya hypogyna</name>
    <dbReference type="NCBI Taxonomy" id="1202772"/>
    <lineage>
        <taxon>Eukaryota</taxon>
        <taxon>Sar</taxon>
        <taxon>Stramenopiles</taxon>
        <taxon>Oomycota</taxon>
        <taxon>Saprolegniomycetes</taxon>
        <taxon>Saprolegniales</taxon>
        <taxon>Achlyaceae</taxon>
        <taxon>Achlya</taxon>
    </lineage>
</organism>
<comment type="caution">
    <text evidence="2">The sequence shown here is derived from an EMBL/GenBank/DDBJ whole genome shotgun (WGS) entry which is preliminary data.</text>
</comment>
<evidence type="ECO:0000313" key="2">
    <source>
        <dbReference type="EMBL" id="OQR96376.1"/>
    </source>
</evidence>
<dbReference type="SUPFAM" id="SSF55729">
    <property type="entry name" value="Acyl-CoA N-acyltransferases (Nat)"/>
    <property type="match status" value="1"/>
</dbReference>
<evidence type="ECO:0000259" key="1">
    <source>
        <dbReference type="PROSITE" id="PS51186"/>
    </source>
</evidence>
<dbReference type="PROSITE" id="PS51186">
    <property type="entry name" value="GNAT"/>
    <property type="match status" value="1"/>
</dbReference>
<sequence>MTVTTAYTPEWFYMLEESEASLRAGSVKRIPHIGTLYLSPQYPLWDLGNCLFLNTDDPATLELPRSVLVDAAQEALIALNAIFDGQPRAPFFLMSGDSGISHAVKERWVDVLGELGYGVDEPEESHCLTLHRSQLPQLQAMASRWEPARVRRATTADFDDVLATEPGDEDALGWRTEKVRNMLQRPVDVSAVYVIYDETKRPVSRFYAVKCVDPSVAYIARVNTLDDARRKGHAQGVLVRGLLDLFEAWPNLMEVALLENEPGPEKLYESFGMVKRGSRYDNEFTKRSP</sequence>
<dbReference type="AlphaFoldDB" id="A0A1V9ZEF6"/>
<evidence type="ECO:0000313" key="3">
    <source>
        <dbReference type="Proteomes" id="UP000243579"/>
    </source>
</evidence>
<dbReference type="Proteomes" id="UP000243579">
    <property type="component" value="Unassembled WGS sequence"/>
</dbReference>
<gene>
    <name evidence="2" type="ORF">ACHHYP_16003</name>
</gene>
<keyword evidence="3" id="KW-1185">Reference proteome</keyword>
<name>A0A1V9ZEF6_ACHHY</name>
<accession>A0A1V9ZEF6</accession>
<dbReference type="InterPro" id="IPR000182">
    <property type="entry name" value="GNAT_dom"/>
</dbReference>
<dbReference type="GO" id="GO:0016747">
    <property type="term" value="F:acyltransferase activity, transferring groups other than amino-acyl groups"/>
    <property type="evidence" value="ECO:0007669"/>
    <property type="project" value="InterPro"/>
</dbReference>
<dbReference type="EMBL" id="JNBR01000146">
    <property type="protein sequence ID" value="OQR96376.1"/>
    <property type="molecule type" value="Genomic_DNA"/>
</dbReference>
<dbReference type="OrthoDB" id="8179865at2759"/>
<protein>
    <recommendedName>
        <fullName evidence="1">N-acetyltransferase domain-containing protein</fullName>
    </recommendedName>
</protein>
<dbReference type="InterPro" id="IPR016181">
    <property type="entry name" value="Acyl_CoA_acyltransferase"/>
</dbReference>
<proteinExistence type="predicted"/>